<evidence type="ECO:0000313" key="3">
    <source>
        <dbReference type="Proteomes" id="UP000593561"/>
    </source>
</evidence>
<dbReference type="AlphaFoldDB" id="A0A7J8RK42"/>
<proteinExistence type="predicted"/>
<feature type="compositionally biased region" description="Basic and acidic residues" evidence="1">
    <location>
        <begin position="27"/>
        <end position="36"/>
    </location>
</feature>
<sequence length="290" mass="33557">TQSPKTCIETIGKKQREKIAWSSALLEHRTPKGPEKRHFKLPEASLKTPPPPDGPELNEETITELYNAMLSGAKEWLNPMLFLVVSEIIDIIDETCRKLKHPPPCLQAFLNDLPGNDFNAIFKHLLRCFCERVEIEKGKNKCFVTDVAGSFYGRLFPPNSLHFVHSSYAIMWISKLSKEEIKSMMEAEGSFKLQNMEVFNMDWDDYIKKADTKQVLDKTRRATMIANDIKAVGESSLDNHLGEDIIDDLFRRFKEDVFDYMETHKCQYVNIVILLTKKVEIYFDLDLEIF</sequence>
<dbReference type="PANTHER" id="PTHR31009">
    <property type="entry name" value="S-ADENOSYL-L-METHIONINE:CARBOXYL METHYLTRANSFERASE FAMILY PROTEIN"/>
    <property type="match status" value="1"/>
</dbReference>
<accession>A0A7J8RK42</accession>
<dbReference type="InterPro" id="IPR005299">
    <property type="entry name" value="MeTrfase_7"/>
</dbReference>
<protein>
    <submittedName>
        <fullName evidence="2">Uncharacterized protein</fullName>
    </submittedName>
</protein>
<feature type="region of interest" description="Disordered" evidence="1">
    <location>
        <begin position="27"/>
        <end position="55"/>
    </location>
</feature>
<reference evidence="2 3" key="1">
    <citation type="journal article" date="2019" name="Genome Biol. Evol.">
        <title>Insights into the evolution of the New World diploid cottons (Gossypium, subgenus Houzingenia) based on genome sequencing.</title>
        <authorList>
            <person name="Grover C.E."/>
            <person name="Arick M.A. 2nd"/>
            <person name="Thrash A."/>
            <person name="Conover J.L."/>
            <person name="Sanders W.S."/>
            <person name="Peterson D.G."/>
            <person name="Frelichowski J.E."/>
            <person name="Scheffler J.A."/>
            <person name="Scheffler B.E."/>
            <person name="Wendel J.F."/>
        </authorList>
    </citation>
    <scope>NUCLEOTIDE SEQUENCE [LARGE SCALE GENOMIC DNA]</scope>
    <source>
        <strain evidence="2">27</strain>
        <tissue evidence="2">Leaf</tissue>
    </source>
</reference>
<evidence type="ECO:0000256" key="1">
    <source>
        <dbReference type="SAM" id="MobiDB-lite"/>
    </source>
</evidence>
<dbReference type="GO" id="GO:0008168">
    <property type="term" value="F:methyltransferase activity"/>
    <property type="evidence" value="ECO:0007669"/>
    <property type="project" value="InterPro"/>
</dbReference>
<dbReference type="InterPro" id="IPR029063">
    <property type="entry name" value="SAM-dependent_MTases_sf"/>
</dbReference>
<evidence type="ECO:0000313" key="2">
    <source>
        <dbReference type="EMBL" id="MBA0614219.1"/>
    </source>
</evidence>
<name>A0A7J8RK42_GOSDV</name>
<feature type="non-terminal residue" evidence="2">
    <location>
        <position position="1"/>
    </location>
</feature>
<dbReference type="Pfam" id="PF03492">
    <property type="entry name" value="Methyltransf_7"/>
    <property type="match status" value="1"/>
</dbReference>
<gene>
    <name evidence="2" type="ORF">Godav_014540</name>
</gene>
<keyword evidence="3" id="KW-1185">Reference proteome</keyword>
<comment type="caution">
    <text evidence="2">The sequence shown here is derived from an EMBL/GenBank/DDBJ whole genome shotgun (WGS) entry which is preliminary data.</text>
</comment>
<dbReference type="EMBL" id="JABFAC010000005">
    <property type="protein sequence ID" value="MBA0614219.1"/>
    <property type="molecule type" value="Genomic_DNA"/>
</dbReference>
<organism evidence="2 3">
    <name type="scientific">Gossypium davidsonii</name>
    <name type="common">Davidson's cotton</name>
    <name type="synonym">Gossypium klotzschianum subsp. davidsonii</name>
    <dbReference type="NCBI Taxonomy" id="34287"/>
    <lineage>
        <taxon>Eukaryota</taxon>
        <taxon>Viridiplantae</taxon>
        <taxon>Streptophyta</taxon>
        <taxon>Embryophyta</taxon>
        <taxon>Tracheophyta</taxon>
        <taxon>Spermatophyta</taxon>
        <taxon>Magnoliopsida</taxon>
        <taxon>eudicotyledons</taxon>
        <taxon>Gunneridae</taxon>
        <taxon>Pentapetalae</taxon>
        <taxon>rosids</taxon>
        <taxon>malvids</taxon>
        <taxon>Malvales</taxon>
        <taxon>Malvaceae</taxon>
        <taxon>Malvoideae</taxon>
        <taxon>Gossypium</taxon>
    </lineage>
</organism>
<dbReference type="Proteomes" id="UP000593561">
    <property type="component" value="Unassembled WGS sequence"/>
</dbReference>
<dbReference type="Gene3D" id="3.40.50.150">
    <property type="entry name" value="Vaccinia Virus protein VP39"/>
    <property type="match status" value="1"/>
</dbReference>
<dbReference type="SUPFAM" id="SSF53335">
    <property type="entry name" value="S-adenosyl-L-methionine-dependent methyltransferases"/>
    <property type="match status" value="1"/>
</dbReference>